<name>A0A2A3ECH2_APICC</name>
<accession>A0A2A3ECH2</accession>
<reference evidence="2 3" key="1">
    <citation type="submission" date="2014-07" db="EMBL/GenBank/DDBJ databases">
        <title>Genomic and transcriptomic analysis on Apis cerana provide comprehensive insights into honey bee biology.</title>
        <authorList>
            <person name="Diao Q."/>
            <person name="Sun L."/>
            <person name="Zheng H."/>
            <person name="Zheng H."/>
            <person name="Xu S."/>
            <person name="Wang S."/>
            <person name="Zeng Z."/>
            <person name="Hu F."/>
            <person name="Su S."/>
            <person name="Wu J."/>
        </authorList>
    </citation>
    <scope>NUCLEOTIDE SEQUENCE [LARGE SCALE GENOMIC DNA]</scope>
    <source>
        <tissue evidence="2">Pupae without intestine</tissue>
    </source>
</reference>
<dbReference type="PANTHER" id="PTHR12496">
    <property type="entry name" value="CGI-41 METHYLTRANSFERASE"/>
    <property type="match status" value="1"/>
</dbReference>
<dbReference type="EMBL" id="KZ288287">
    <property type="protein sequence ID" value="PBC29390.1"/>
    <property type="molecule type" value="Genomic_DNA"/>
</dbReference>
<evidence type="ECO:0000259" key="1">
    <source>
        <dbReference type="Pfam" id="PF13679"/>
    </source>
</evidence>
<proteinExistence type="predicted"/>
<dbReference type="OrthoDB" id="10258156at2759"/>
<dbReference type="Pfam" id="PF13679">
    <property type="entry name" value="Methyltransf_32"/>
    <property type="match status" value="1"/>
</dbReference>
<protein>
    <recommendedName>
        <fullName evidence="1">Methyltransferase domain-containing protein</fullName>
    </recommendedName>
</protein>
<evidence type="ECO:0000313" key="2">
    <source>
        <dbReference type="EMBL" id="PBC29390.1"/>
    </source>
</evidence>
<dbReference type="STRING" id="94128.A0A2A3ECH2"/>
<dbReference type="InterPro" id="IPR052220">
    <property type="entry name" value="METTL25"/>
</dbReference>
<sequence length="416" mass="47941">MYDKHFDKILYFINTYQKLINCHIVDFITENLWMTCLPETLRLELEKSELNWITWAENDNFPMLNNFIKLTKSLSLQSCSIEINSEDFTNTLPYINNSNKCIYKNIKIEFINAKKLHEVVSLGNIIGEIAAKTNNLVIDAGAGKAYLSTFLAENHKVPVLAIDSSQLCSNGAICRQKKLQKKLMLSPMLVRYVVEEINDNTDYIKMIKQNFCSWNINKNLILTGLHTCGSLTDSIIRTFLSTKDINILCIVPCCYHLTNETFNKKISFSKNARMLAQQSVEKTIKNEFVPSSLFYRAILQVIFHSLGIYNAKVGRGGPLHDFPSYALWAFSKIEIDLEKIPSREKLMDTFQLYAHLIKKFNIFQMLRIHIGLVLEAAIMLDRMIFLQKSNQCSKFAILRLFDPMLSPRRYGIIAVK</sequence>
<evidence type="ECO:0000313" key="3">
    <source>
        <dbReference type="Proteomes" id="UP000242457"/>
    </source>
</evidence>
<organism evidence="2 3">
    <name type="scientific">Apis cerana cerana</name>
    <name type="common">Oriental honeybee</name>
    <dbReference type="NCBI Taxonomy" id="94128"/>
    <lineage>
        <taxon>Eukaryota</taxon>
        <taxon>Metazoa</taxon>
        <taxon>Ecdysozoa</taxon>
        <taxon>Arthropoda</taxon>
        <taxon>Hexapoda</taxon>
        <taxon>Insecta</taxon>
        <taxon>Pterygota</taxon>
        <taxon>Neoptera</taxon>
        <taxon>Endopterygota</taxon>
        <taxon>Hymenoptera</taxon>
        <taxon>Apocrita</taxon>
        <taxon>Aculeata</taxon>
        <taxon>Apoidea</taxon>
        <taxon>Anthophila</taxon>
        <taxon>Apidae</taxon>
        <taxon>Apis</taxon>
    </lineage>
</organism>
<dbReference type="AlphaFoldDB" id="A0A2A3ECH2"/>
<dbReference type="PANTHER" id="PTHR12496:SF9">
    <property type="entry name" value="METHYLTRANSFERASE-LIKE PROTEIN 25-RELATED"/>
    <property type="match status" value="1"/>
</dbReference>
<keyword evidence="3" id="KW-1185">Reference proteome</keyword>
<dbReference type="Proteomes" id="UP000242457">
    <property type="component" value="Unassembled WGS sequence"/>
</dbReference>
<feature type="domain" description="Methyltransferase" evidence="1">
    <location>
        <begin position="114"/>
        <end position="259"/>
    </location>
</feature>
<dbReference type="InterPro" id="IPR025714">
    <property type="entry name" value="Methyltranfer_dom"/>
</dbReference>
<gene>
    <name evidence="2" type="ORF">APICC_07795</name>
</gene>